<dbReference type="GO" id="GO:0005794">
    <property type="term" value="C:Golgi apparatus"/>
    <property type="evidence" value="ECO:0007669"/>
    <property type="project" value="UniProtKB-SubCell"/>
</dbReference>
<dbReference type="PANTHER" id="PTHR18921">
    <property type="entry name" value="MYOSIN HEAVY CHAIN - RELATED"/>
    <property type="match status" value="1"/>
</dbReference>
<feature type="region of interest" description="Disordered" evidence="4">
    <location>
        <begin position="559"/>
        <end position="590"/>
    </location>
</feature>
<dbReference type="EMBL" id="KE653330">
    <property type="protein sequence ID" value="EQK99458.1"/>
    <property type="molecule type" value="Genomic_DNA"/>
</dbReference>
<dbReference type="eggNOG" id="ENOG502RYXN">
    <property type="taxonomic scope" value="Eukaryota"/>
</dbReference>
<feature type="compositionally biased region" description="Basic and acidic residues" evidence="4">
    <location>
        <begin position="184"/>
        <end position="198"/>
    </location>
</feature>
<reference evidence="6 7" key="1">
    <citation type="journal article" date="2013" name="Chin. Sci. Bull.">
        <title>Genome survey uncovers the secrets of sex and lifestyle in caterpillar fungus.</title>
        <authorList>
            <person name="Hu X."/>
            <person name="Zhang Y."/>
            <person name="Xiao G."/>
            <person name="Zheng P."/>
            <person name="Xia Y."/>
            <person name="Zhang X."/>
            <person name="St Leger R.J."/>
            <person name="Liu X."/>
            <person name="Wang C."/>
        </authorList>
    </citation>
    <scope>NUCLEOTIDE SEQUENCE [LARGE SCALE GENOMIC DNA]</scope>
    <source>
        <strain evidence="7">Co18 / CGMCC 3.14243</strain>
        <tissue evidence="6">Fruit-body</tissue>
    </source>
</reference>
<feature type="compositionally biased region" description="Polar residues" evidence="4">
    <location>
        <begin position="1"/>
        <end position="14"/>
    </location>
</feature>
<feature type="region of interest" description="Disordered" evidence="4">
    <location>
        <begin position="518"/>
        <end position="539"/>
    </location>
</feature>
<dbReference type="Pfam" id="PF10375">
    <property type="entry name" value="GRAB"/>
    <property type="match status" value="1"/>
</dbReference>
<sequence>MDRVNNCTSPNQRGQAGRGRNSSDEGRPQLDHVLDGRDQAGSFWWVAPRSNWSGFSCSDAAAPAAAKRMPASKNKKPESAGNGEAHRDADELDADGPSTEPDASADAKSPESPGNGHVVEPDPSDDSLTAPRSVDESTDELDPTAKLDAMGKEREALRAEVEHLRQQLERIQATHHQETAQLRTDLEESNNAREHTEEQYHILRGRVEKIKESLSDRLKRDKAELEEARERIEELEEQNEELKGSAQSSGEKVEQLEQDLQDATRELNTLRSRNNLSAHNWLKEKEELTRAVHHLKEDIETTSNAMGEWEVLAMEERSVKESLLDKVAELEEQVSTLKQGYGSAVAERDSQSTLVENLQNALREIQEARKQELREMVETTESQLRDEKQRAQDAVERSAEANEAKEALAKELERTAPFEKEVKEKNLLIGKLRHEAIVLNDHLTKALRYLKKTKPEDNVDRQVVTNHLLHFLTLDRGDAKRFQVLQVMAGYLNWTDEQREQAGLARPGASSGSLRLMLSPFHRTPSSPSLNADVFSEPASAKDKESLAELWASFLERSAKEGADEASAPPSSMNDSVGSTATGRSEPGGP</sequence>
<feature type="region of interest" description="Disordered" evidence="4">
    <location>
        <begin position="54"/>
        <end position="158"/>
    </location>
</feature>
<evidence type="ECO:0000256" key="3">
    <source>
        <dbReference type="ARBA" id="ARBA00023054"/>
    </source>
</evidence>
<evidence type="ECO:0000256" key="4">
    <source>
        <dbReference type="SAM" id="MobiDB-lite"/>
    </source>
</evidence>
<comment type="subcellular location">
    <subcellularLocation>
        <location evidence="1">Golgi apparatus</location>
    </subcellularLocation>
</comment>
<dbReference type="GO" id="GO:0031267">
    <property type="term" value="F:small GTPase binding"/>
    <property type="evidence" value="ECO:0007669"/>
    <property type="project" value="TreeGrafter"/>
</dbReference>
<dbReference type="InterPro" id="IPR000237">
    <property type="entry name" value="GRIP_dom"/>
</dbReference>
<dbReference type="Gene3D" id="1.20.1480.30">
    <property type="entry name" value="Designed four-helix bundle protein"/>
    <property type="match status" value="1"/>
</dbReference>
<dbReference type="OrthoDB" id="425925at2759"/>
<feature type="region of interest" description="Disordered" evidence="4">
    <location>
        <begin position="1"/>
        <end position="35"/>
    </location>
</feature>
<dbReference type="PANTHER" id="PTHR18921:SF2">
    <property type="entry name" value="THYROID RECEPTOR-INTERACTING PROTEIN 11"/>
    <property type="match status" value="1"/>
</dbReference>
<evidence type="ECO:0000313" key="7">
    <source>
        <dbReference type="Proteomes" id="UP000019374"/>
    </source>
</evidence>
<feature type="compositionally biased region" description="Basic and acidic residues" evidence="4">
    <location>
        <begin position="21"/>
        <end position="35"/>
    </location>
</feature>
<accession>T5AA42</accession>
<name>T5AA42_OPHSC</name>
<feature type="region of interest" description="Disordered" evidence="4">
    <location>
        <begin position="173"/>
        <end position="198"/>
    </location>
</feature>
<keyword evidence="2" id="KW-0333">Golgi apparatus</keyword>
<feature type="region of interest" description="Disordered" evidence="4">
    <location>
        <begin position="234"/>
        <end position="256"/>
    </location>
</feature>
<dbReference type="AlphaFoldDB" id="T5AA42"/>
<feature type="domain" description="GRIP" evidence="5">
    <location>
        <begin position="454"/>
        <end position="505"/>
    </location>
</feature>
<gene>
    <name evidence="6" type="ORF">OCS_04827</name>
</gene>
<dbReference type="GO" id="GO:0007030">
    <property type="term" value="P:Golgi organization"/>
    <property type="evidence" value="ECO:0007669"/>
    <property type="project" value="TreeGrafter"/>
</dbReference>
<protein>
    <submittedName>
        <fullName evidence="6">Golgi matrix protein</fullName>
    </submittedName>
</protein>
<evidence type="ECO:0000259" key="5">
    <source>
        <dbReference type="PROSITE" id="PS50913"/>
    </source>
</evidence>
<feature type="compositionally biased region" description="Polar residues" evidence="4">
    <location>
        <begin position="569"/>
        <end position="583"/>
    </location>
</feature>
<feature type="compositionally biased region" description="Basic and acidic residues" evidence="4">
    <location>
        <begin position="143"/>
        <end position="158"/>
    </location>
</feature>
<evidence type="ECO:0000256" key="1">
    <source>
        <dbReference type="ARBA" id="ARBA00004555"/>
    </source>
</evidence>
<proteinExistence type="predicted"/>
<dbReference type="Proteomes" id="UP000019374">
    <property type="component" value="Unassembled WGS sequence"/>
</dbReference>
<dbReference type="HOGENOM" id="CLU_020680_1_1_1"/>
<organism evidence="6 7">
    <name type="scientific">Ophiocordyceps sinensis (strain Co18 / CGMCC 3.14243)</name>
    <name type="common">Yarsagumba caterpillar fungus</name>
    <name type="synonym">Hirsutella sinensis</name>
    <dbReference type="NCBI Taxonomy" id="911162"/>
    <lineage>
        <taxon>Eukaryota</taxon>
        <taxon>Fungi</taxon>
        <taxon>Dikarya</taxon>
        <taxon>Ascomycota</taxon>
        <taxon>Pezizomycotina</taxon>
        <taxon>Sordariomycetes</taxon>
        <taxon>Hypocreomycetidae</taxon>
        <taxon>Hypocreales</taxon>
        <taxon>Ophiocordycipitaceae</taxon>
        <taxon>Ophiocordyceps</taxon>
    </lineage>
</organism>
<evidence type="ECO:0000256" key="2">
    <source>
        <dbReference type="ARBA" id="ARBA00023034"/>
    </source>
</evidence>
<dbReference type="PROSITE" id="PS50913">
    <property type="entry name" value="GRIP"/>
    <property type="match status" value="1"/>
</dbReference>
<dbReference type="InterPro" id="IPR019459">
    <property type="entry name" value="GRAB"/>
</dbReference>
<keyword evidence="3" id="KW-0175">Coiled coil</keyword>
<dbReference type="GO" id="GO:0006888">
    <property type="term" value="P:endoplasmic reticulum to Golgi vesicle-mediated transport"/>
    <property type="evidence" value="ECO:0007669"/>
    <property type="project" value="TreeGrafter"/>
</dbReference>
<evidence type="ECO:0000313" key="6">
    <source>
        <dbReference type="EMBL" id="EQK99458.1"/>
    </source>
</evidence>